<dbReference type="EMBL" id="CAXHTB010000006">
    <property type="protein sequence ID" value="CAL0308449.1"/>
    <property type="molecule type" value="Genomic_DNA"/>
</dbReference>
<dbReference type="CDD" id="cd11660">
    <property type="entry name" value="SANT_TRF"/>
    <property type="match status" value="1"/>
</dbReference>
<dbReference type="InterPro" id="IPR001005">
    <property type="entry name" value="SANT/Myb"/>
</dbReference>
<dbReference type="InterPro" id="IPR009057">
    <property type="entry name" value="Homeodomain-like_sf"/>
</dbReference>
<evidence type="ECO:0000256" key="1">
    <source>
        <dbReference type="ARBA" id="ARBA00022723"/>
    </source>
</evidence>
<dbReference type="InterPro" id="IPR013083">
    <property type="entry name" value="Znf_RING/FYVE/PHD"/>
</dbReference>
<keyword evidence="3" id="KW-0862">Zinc</keyword>
<keyword evidence="2" id="KW-0863">Zinc-finger</keyword>
<sequence length="467" mass="52701">MRTKTPGGRRKRAVSPTIPSLPTIPLLSTTQDEYNGTMFETSSESDHKQQDDSVDFLDKYMCICCNQGVGGLVCSQTGCPVTLHANCFDSEPKFDDFGNFYCPYCWYKRAVDECQELREKAMTAKKALSSFLDRNVFTSDEMAQTDRDSMRKEAVVGDGDNGYDGNDDVHNQNLQAELNQQRKLHNSDIEHTDANDDVGHCREEEIPVHIKVVQDSINLEKFDKPDTSETHETRNTEPKETKDSRHNMEDGCERVVEVGEEVEPLSASRVGMYAGVQSQNIACDTGAEESIANPAENKGRIKDKGKLPQVEQKVSSTGSSMSETNDSEFEAVSLKKGRVKRKVQETAYPQKVAPAKKSLLQEHNTAAKIESDINEEVTSSRTLRQQKSPNYVCSRNQSFLAGRRKKLRWTVEEETALKEGVLKFSTENEKIPWRKILEFGTRVFDKSRNPVDLKDKWRNITAKEGCK</sequence>
<keyword evidence="7" id="KW-1185">Reference proteome</keyword>
<comment type="caution">
    <text evidence="6">The sequence shown here is derived from an EMBL/GenBank/DDBJ whole genome shotgun (WGS) entry which is preliminary data.</text>
</comment>
<gene>
    <name evidence="6" type="ORF">LLUT_LOCUS9509</name>
</gene>
<dbReference type="GO" id="GO:0008270">
    <property type="term" value="F:zinc ion binding"/>
    <property type="evidence" value="ECO:0007669"/>
    <property type="project" value="UniProtKB-KW"/>
</dbReference>
<dbReference type="Gene3D" id="1.10.10.60">
    <property type="entry name" value="Homeodomain-like"/>
    <property type="match status" value="1"/>
</dbReference>
<evidence type="ECO:0000256" key="2">
    <source>
        <dbReference type="ARBA" id="ARBA00022771"/>
    </source>
</evidence>
<evidence type="ECO:0000259" key="5">
    <source>
        <dbReference type="PROSITE" id="PS50090"/>
    </source>
</evidence>
<dbReference type="PANTHER" id="PTHR47863:SF5">
    <property type="entry name" value="HOMEODOMAIN-LIKE PROTEIN WITH RING_FYVE_PHD-TYPE ZINC FINGER DOMAIN-CONTAINING PROTEIN-RELATED"/>
    <property type="match status" value="1"/>
</dbReference>
<evidence type="ECO:0000256" key="3">
    <source>
        <dbReference type="ARBA" id="ARBA00022833"/>
    </source>
</evidence>
<feature type="compositionally biased region" description="Basic residues" evidence="4">
    <location>
        <begin position="1"/>
        <end position="13"/>
    </location>
</feature>
<name>A0AAV1WGI9_LUPLU</name>
<dbReference type="PROSITE" id="PS50090">
    <property type="entry name" value="MYB_LIKE"/>
    <property type="match status" value="1"/>
</dbReference>
<reference evidence="6 7" key="1">
    <citation type="submission" date="2024-03" db="EMBL/GenBank/DDBJ databases">
        <authorList>
            <person name="Martinez-Hernandez J."/>
        </authorList>
    </citation>
    <scope>NUCLEOTIDE SEQUENCE [LARGE SCALE GENOMIC DNA]</scope>
</reference>
<dbReference type="SUPFAM" id="SSF57903">
    <property type="entry name" value="FYVE/PHD zinc finger"/>
    <property type="match status" value="1"/>
</dbReference>
<evidence type="ECO:0000313" key="7">
    <source>
        <dbReference type="Proteomes" id="UP001497480"/>
    </source>
</evidence>
<dbReference type="SMART" id="SM00717">
    <property type="entry name" value="SANT"/>
    <property type="match status" value="1"/>
</dbReference>
<keyword evidence="1" id="KW-0479">Metal-binding</keyword>
<feature type="region of interest" description="Disordered" evidence="4">
    <location>
        <begin position="217"/>
        <end position="249"/>
    </location>
</feature>
<evidence type="ECO:0000256" key="4">
    <source>
        <dbReference type="SAM" id="MobiDB-lite"/>
    </source>
</evidence>
<feature type="region of interest" description="Disordered" evidence="4">
    <location>
        <begin position="1"/>
        <end position="22"/>
    </location>
</feature>
<dbReference type="PANTHER" id="PTHR47863">
    <property type="entry name" value="RING/FYVE/PHD ZINC FINGER SUPERFAMILY PROTEIN"/>
    <property type="match status" value="1"/>
</dbReference>
<organism evidence="6 7">
    <name type="scientific">Lupinus luteus</name>
    <name type="common">European yellow lupine</name>
    <dbReference type="NCBI Taxonomy" id="3873"/>
    <lineage>
        <taxon>Eukaryota</taxon>
        <taxon>Viridiplantae</taxon>
        <taxon>Streptophyta</taxon>
        <taxon>Embryophyta</taxon>
        <taxon>Tracheophyta</taxon>
        <taxon>Spermatophyta</taxon>
        <taxon>Magnoliopsida</taxon>
        <taxon>eudicotyledons</taxon>
        <taxon>Gunneridae</taxon>
        <taxon>Pentapetalae</taxon>
        <taxon>rosids</taxon>
        <taxon>fabids</taxon>
        <taxon>Fabales</taxon>
        <taxon>Fabaceae</taxon>
        <taxon>Papilionoideae</taxon>
        <taxon>50 kb inversion clade</taxon>
        <taxon>genistoids sensu lato</taxon>
        <taxon>core genistoids</taxon>
        <taxon>Genisteae</taxon>
        <taxon>Lupinus</taxon>
    </lineage>
</organism>
<dbReference type="CDD" id="cd15489">
    <property type="entry name" value="PHD_SF"/>
    <property type="match status" value="1"/>
</dbReference>
<accession>A0AAV1WGI9</accession>
<dbReference type="InterPro" id="IPR011011">
    <property type="entry name" value="Znf_FYVE_PHD"/>
</dbReference>
<dbReference type="AlphaFoldDB" id="A0AAV1WGI9"/>
<protein>
    <recommendedName>
        <fullName evidence="5">Myb-like domain-containing protein</fullName>
    </recommendedName>
</protein>
<dbReference type="Proteomes" id="UP001497480">
    <property type="component" value="Unassembled WGS sequence"/>
</dbReference>
<feature type="compositionally biased region" description="Basic and acidic residues" evidence="4">
    <location>
        <begin position="218"/>
        <end position="249"/>
    </location>
</feature>
<proteinExistence type="predicted"/>
<dbReference type="SUPFAM" id="SSF46689">
    <property type="entry name" value="Homeodomain-like"/>
    <property type="match status" value="1"/>
</dbReference>
<evidence type="ECO:0000313" key="6">
    <source>
        <dbReference type="EMBL" id="CAL0308449.1"/>
    </source>
</evidence>
<dbReference type="Gene3D" id="3.30.40.10">
    <property type="entry name" value="Zinc/RING finger domain, C3HC4 (zinc finger)"/>
    <property type="match status" value="1"/>
</dbReference>
<feature type="domain" description="Myb-like" evidence="5">
    <location>
        <begin position="401"/>
        <end position="461"/>
    </location>
</feature>